<name>A0A3T0JX17_PSESX</name>
<dbReference type="Gene3D" id="3.40.630.30">
    <property type="match status" value="1"/>
</dbReference>
<sequence>MTSLETPFANAARLITRKNTFMQFRQPRTSDADDLLHYFNTLVQQDPERVERPEDVRSINHEKEVLWIESLLEKEKQQNAVTLCILKEEAIIGLGEIERRPRWIERHVAEIRFGLLPDHLDEGIELVKQLEERARAIGIELLYYFHLATQRQGIDIVRACDFELAGTLGSYYKKADGYVDRVFYSKKII</sequence>
<dbReference type="InterPro" id="IPR000182">
    <property type="entry name" value="GNAT_dom"/>
</dbReference>
<dbReference type="GO" id="GO:0016747">
    <property type="term" value="F:acyltransferase activity, transferring groups other than amino-acyl groups"/>
    <property type="evidence" value="ECO:0007669"/>
    <property type="project" value="InterPro"/>
</dbReference>
<evidence type="ECO:0000259" key="1">
    <source>
        <dbReference type="Pfam" id="PF13302"/>
    </source>
</evidence>
<dbReference type="EMBL" id="CP024646">
    <property type="protein sequence ID" value="AZV28010.1"/>
    <property type="molecule type" value="Genomic_DNA"/>
</dbReference>
<protein>
    <recommendedName>
        <fullName evidence="1">N-acetyltransferase domain-containing protein</fullName>
    </recommendedName>
</protein>
<dbReference type="SUPFAM" id="SSF55729">
    <property type="entry name" value="Acyl-CoA N-acyltransferases (Nat)"/>
    <property type="match status" value="1"/>
</dbReference>
<evidence type="ECO:0000313" key="3">
    <source>
        <dbReference type="Proteomes" id="UP000282760"/>
    </source>
</evidence>
<dbReference type="Pfam" id="PF13302">
    <property type="entry name" value="Acetyltransf_3"/>
    <property type="match status" value="1"/>
</dbReference>
<reference evidence="2 3" key="1">
    <citation type="submission" date="2017-11" db="EMBL/GenBank/DDBJ databases">
        <title>Effect of PGPRs.</title>
        <authorList>
            <person name="Oliva R."/>
            <person name="Nong J."/>
            <person name="Roman V."/>
        </authorList>
    </citation>
    <scope>NUCLEOTIDE SEQUENCE [LARGE SCALE GENOMIC DNA]</scope>
    <source>
        <strain evidence="2">Inb918</strain>
    </source>
</reference>
<organism evidence="2 3">
    <name type="scientific">Pseudomonas syringae</name>
    <dbReference type="NCBI Taxonomy" id="317"/>
    <lineage>
        <taxon>Bacteria</taxon>
        <taxon>Pseudomonadati</taxon>
        <taxon>Pseudomonadota</taxon>
        <taxon>Gammaproteobacteria</taxon>
        <taxon>Pseudomonadales</taxon>
        <taxon>Pseudomonadaceae</taxon>
        <taxon>Pseudomonas</taxon>
    </lineage>
</organism>
<proteinExistence type="predicted"/>
<accession>A0A3T0JX17</accession>
<dbReference type="AlphaFoldDB" id="A0A3T0JX17"/>
<evidence type="ECO:0000313" key="2">
    <source>
        <dbReference type="EMBL" id="AZV28010.1"/>
    </source>
</evidence>
<feature type="domain" description="N-acetyltransferase" evidence="1">
    <location>
        <begin position="24"/>
        <end position="160"/>
    </location>
</feature>
<dbReference type="Proteomes" id="UP000282760">
    <property type="component" value="Chromosome"/>
</dbReference>
<gene>
    <name evidence="2" type="ORF">CT157_19010</name>
</gene>
<dbReference type="InterPro" id="IPR016181">
    <property type="entry name" value="Acyl_CoA_acyltransferase"/>
</dbReference>